<dbReference type="InterPro" id="IPR029039">
    <property type="entry name" value="Flavoprotein-like_sf"/>
</dbReference>
<dbReference type="PANTHER" id="PTHR10204:SF34">
    <property type="entry name" value="NAD(P)H DEHYDROGENASE [QUINONE] 1 ISOFORM 1"/>
    <property type="match status" value="1"/>
</dbReference>
<organism evidence="4">
    <name type="scientific">Amphora coffeiformis</name>
    <dbReference type="NCBI Taxonomy" id="265554"/>
    <lineage>
        <taxon>Eukaryota</taxon>
        <taxon>Sar</taxon>
        <taxon>Stramenopiles</taxon>
        <taxon>Ochrophyta</taxon>
        <taxon>Bacillariophyta</taxon>
        <taxon>Bacillariophyceae</taxon>
        <taxon>Bacillariophycidae</taxon>
        <taxon>Thalassiophysales</taxon>
        <taxon>Catenulaceae</taxon>
        <taxon>Amphora</taxon>
    </lineage>
</organism>
<dbReference type="EMBL" id="HBIM01010084">
    <property type="protein sequence ID" value="CAE0411052.1"/>
    <property type="molecule type" value="Transcribed_RNA"/>
</dbReference>
<accession>A0A7S3L8V0</accession>
<dbReference type="InterPro" id="IPR051545">
    <property type="entry name" value="NAD(P)H_dehydrogenase_qn"/>
</dbReference>
<dbReference type="InterPro" id="IPR003680">
    <property type="entry name" value="Flavodoxin_fold"/>
</dbReference>
<evidence type="ECO:0000259" key="3">
    <source>
        <dbReference type="Pfam" id="PF02525"/>
    </source>
</evidence>
<dbReference type="AlphaFoldDB" id="A0A7S3L8V0"/>
<reference evidence="4" key="1">
    <citation type="submission" date="2021-01" db="EMBL/GenBank/DDBJ databases">
        <authorList>
            <person name="Corre E."/>
            <person name="Pelletier E."/>
            <person name="Niang G."/>
            <person name="Scheremetjew M."/>
            <person name="Finn R."/>
            <person name="Kale V."/>
            <person name="Holt S."/>
            <person name="Cochrane G."/>
            <person name="Meng A."/>
            <person name="Brown T."/>
            <person name="Cohen L."/>
        </authorList>
    </citation>
    <scope>NUCLEOTIDE SEQUENCE</scope>
    <source>
        <strain evidence="4">CCMP127</strain>
    </source>
</reference>
<proteinExistence type="inferred from homology"/>
<evidence type="ECO:0000313" key="4">
    <source>
        <dbReference type="EMBL" id="CAE0411052.1"/>
    </source>
</evidence>
<sequence>MPSSSSLIYQIPGVRLLQAKLNQLSSYIPPPPRVRNGEEDAPRKILLVHAHPDPLHSFSAAIAHQVESSAKDAGHEIRRISLYGSGSRNDPDFAPKLTAQELALHQAEGTDIEKRRLASEVKDSLKLLKWCDTLLLVYPTWWMNVPAALKGFFDRTLVHDICWSLPSSKNNELGGSVGLVPKLTNVQQIVGISTYGAPQHIVTLAGDNGRRMIANGVRHGIAPDATVAWLGLYGIEGTTPEQRTNFLKQVDTLVKEL</sequence>
<feature type="domain" description="Flavodoxin-like fold" evidence="3">
    <location>
        <begin position="44"/>
        <end position="209"/>
    </location>
</feature>
<comment type="similarity">
    <text evidence="1">Belongs to the NAD(P)H dehydrogenase (quinone) family.</text>
</comment>
<evidence type="ECO:0000256" key="1">
    <source>
        <dbReference type="ARBA" id="ARBA00006252"/>
    </source>
</evidence>
<dbReference type="PANTHER" id="PTHR10204">
    <property type="entry name" value="NAD P H OXIDOREDUCTASE-RELATED"/>
    <property type="match status" value="1"/>
</dbReference>
<dbReference type="Gene3D" id="3.40.50.360">
    <property type="match status" value="1"/>
</dbReference>
<evidence type="ECO:0000256" key="2">
    <source>
        <dbReference type="ARBA" id="ARBA00023002"/>
    </source>
</evidence>
<dbReference type="GO" id="GO:0003955">
    <property type="term" value="F:NAD(P)H dehydrogenase (quinone) activity"/>
    <property type="evidence" value="ECO:0007669"/>
    <property type="project" value="TreeGrafter"/>
</dbReference>
<dbReference type="GO" id="GO:0005829">
    <property type="term" value="C:cytosol"/>
    <property type="evidence" value="ECO:0007669"/>
    <property type="project" value="TreeGrafter"/>
</dbReference>
<dbReference type="SUPFAM" id="SSF52218">
    <property type="entry name" value="Flavoproteins"/>
    <property type="match status" value="1"/>
</dbReference>
<name>A0A7S3L8V0_9STRA</name>
<gene>
    <name evidence="4" type="ORF">ACOF00016_LOCUS8452</name>
</gene>
<dbReference type="Pfam" id="PF02525">
    <property type="entry name" value="Flavodoxin_2"/>
    <property type="match status" value="1"/>
</dbReference>
<keyword evidence="2" id="KW-0560">Oxidoreductase</keyword>
<protein>
    <recommendedName>
        <fullName evidence="3">Flavodoxin-like fold domain-containing protein</fullName>
    </recommendedName>
</protein>